<sequence length="159" mass="18013">MRFSKRIGNRFWQVVTLIEDHTCHRTADSSSAETNWLANKFAGILRYSPSMKPSGLRAKAVERWGVKLSHDQAYMAKRKPMELVQGVGIEQFTHLRSYGQELLKSNPTSIVVIQCADSNGNHVFERIYVSLEACKANDEGDGSNLRLKNDEEKVAENWA</sequence>
<dbReference type="Gramene" id="Psat07G0242600-T1">
    <property type="protein sequence ID" value="KAI5385810.1"/>
    <property type="gene ID" value="KIW84_072426"/>
</dbReference>
<keyword evidence="2" id="KW-1185">Reference proteome</keyword>
<organism evidence="1 2">
    <name type="scientific">Pisum sativum</name>
    <name type="common">Garden pea</name>
    <name type="synonym">Lathyrus oleraceus</name>
    <dbReference type="NCBI Taxonomy" id="3888"/>
    <lineage>
        <taxon>Eukaryota</taxon>
        <taxon>Viridiplantae</taxon>
        <taxon>Streptophyta</taxon>
        <taxon>Embryophyta</taxon>
        <taxon>Tracheophyta</taxon>
        <taxon>Spermatophyta</taxon>
        <taxon>Magnoliopsida</taxon>
        <taxon>eudicotyledons</taxon>
        <taxon>Gunneridae</taxon>
        <taxon>Pentapetalae</taxon>
        <taxon>rosids</taxon>
        <taxon>fabids</taxon>
        <taxon>Fabales</taxon>
        <taxon>Fabaceae</taxon>
        <taxon>Papilionoideae</taxon>
        <taxon>50 kb inversion clade</taxon>
        <taxon>NPAAA clade</taxon>
        <taxon>Hologalegina</taxon>
        <taxon>IRL clade</taxon>
        <taxon>Fabeae</taxon>
        <taxon>Lathyrus</taxon>
    </lineage>
</organism>
<gene>
    <name evidence="1" type="ORF">KIW84_072426</name>
</gene>
<comment type="caution">
    <text evidence="1">The sequence shown here is derived from an EMBL/GenBank/DDBJ whole genome shotgun (WGS) entry which is preliminary data.</text>
</comment>
<dbReference type="EMBL" id="JAMSHJ010000007">
    <property type="protein sequence ID" value="KAI5385810.1"/>
    <property type="molecule type" value="Genomic_DNA"/>
</dbReference>
<dbReference type="Proteomes" id="UP001058974">
    <property type="component" value="Chromosome 7"/>
</dbReference>
<name>A0A9D4VNF9_PEA</name>
<proteinExistence type="predicted"/>
<dbReference type="AlphaFoldDB" id="A0A9D4VNF9"/>
<reference evidence="1 2" key="1">
    <citation type="journal article" date="2022" name="Nat. Genet.">
        <title>Improved pea reference genome and pan-genome highlight genomic features and evolutionary characteristics.</title>
        <authorList>
            <person name="Yang T."/>
            <person name="Liu R."/>
            <person name="Luo Y."/>
            <person name="Hu S."/>
            <person name="Wang D."/>
            <person name="Wang C."/>
            <person name="Pandey M.K."/>
            <person name="Ge S."/>
            <person name="Xu Q."/>
            <person name="Li N."/>
            <person name="Li G."/>
            <person name="Huang Y."/>
            <person name="Saxena R.K."/>
            <person name="Ji Y."/>
            <person name="Li M."/>
            <person name="Yan X."/>
            <person name="He Y."/>
            <person name="Liu Y."/>
            <person name="Wang X."/>
            <person name="Xiang C."/>
            <person name="Varshney R.K."/>
            <person name="Ding H."/>
            <person name="Gao S."/>
            <person name="Zong X."/>
        </authorList>
    </citation>
    <scope>NUCLEOTIDE SEQUENCE [LARGE SCALE GENOMIC DNA]</scope>
    <source>
        <strain evidence="1 2">cv. Zhongwan 6</strain>
    </source>
</reference>
<dbReference type="PANTHER" id="PTHR31973:SF187">
    <property type="entry name" value="MUTATOR TRANSPOSASE MUDRA PROTEIN"/>
    <property type="match status" value="1"/>
</dbReference>
<dbReference type="PANTHER" id="PTHR31973">
    <property type="entry name" value="POLYPROTEIN, PUTATIVE-RELATED"/>
    <property type="match status" value="1"/>
</dbReference>
<protein>
    <submittedName>
        <fullName evidence="1">Uncharacterized protein</fullName>
    </submittedName>
</protein>
<accession>A0A9D4VNF9</accession>
<evidence type="ECO:0000313" key="1">
    <source>
        <dbReference type="EMBL" id="KAI5385810.1"/>
    </source>
</evidence>
<evidence type="ECO:0000313" key="2">
    <source>
        <dbReference type="Proteomes" id="UP001058974"/>
    </source>
</evidence>